<proteinExistence type="predicted"/>
<dbReference type="OrthoDB" id="7189948at2"/>
<organism evidence="1 2">
    <name type="scientific">Caulobacter endophyticus</name>
    <dbReference type="NCBI Taxonomy" id="2172652"/>
    <lineage>
        <taxon>Bacteria</taxon>
        <taxon>Pseudomonadati</taxon>
        <taxon>Pseudomonadota</taxon>
        <taxon>Alphaproteobacteria</taxon>
        <taxon>Caulobacterales</taxon>
        <taxon>Caulobacteraceae</taxon>
        <taxon>Caulobacter</taxon>
    </lineage>
</organism>
<dbReference type="Proteomes" id="UP000245073">
    <property type="component" value="Unassembled WGS sequence"/>
</dbReference>
<name>A0A2T9JUS1_9CAUL</name>
<dbReference type="RefSeq" id="WP_109101545.1">
    <property type="nucleotide sequence ID" value="NZ_QDKQ01000052.1"/>
</dbReference>
<dbReference type="AlphaFoldDB" id="A0A2T9JUS1"/>
<evidence type="ECO:0008006" key="3">
    <source>
        <dbReference type="Google" id="ProtNLM"/>
    </source>
</evidence>
<sequence length="82" mass="8816">MADSNTYYVRPVAGVWHVTWNESSDLISSCPSQHEAVALAQLLARHMISQGRSAEVQVADPEIRRPTWGRKGLTGAAAAVAA</sequence>
<evidence type="ECO:0000313" key="2">
    <source>
        <dbReference type="Proteomes" id="UP000245073"/>
    </source>
</evidence>
<gene>
    <name evidence="1" type="ORF">DDF67_14390</name>
</gene>
<protein>
    <recommendedName>
        <fullName evidence="3">DUF2188 domain-containing protein</fullName>
    </recommendedName>
</protein>
<reference evidence="1 2" key="1">
    <citation type="submission" date="2018-04" db="EMBL/GenBank/DDBJ databases">
        <title>The genome sequence of Caulobacter sp. 744.</title>
        <authorList>
            <person name="Gao J."/>
            <person name="Sun J."/>
        </authorList>
    </citation>
    <scope>NUCLEOTIDE SEQUENCE [LARGE SCALE GENOMIC DNA]</scope>
    <source>
        <strain evidence="1 2">774</strain>
    </source>
</reference>
<comment type="caution">
    <text evidence="1">The sequence shown here is derived from an EMBL/GenBank/DDBJ whole genome shotgun (WGS) entry which is preliminary data.</text>
</comment>
<keyword evidence="2" id="KW-1185">Reference proteome</keyword>
<evidence type="ECO:0000313" key="1">
    <source>
        <dbReference type="EMBL" id="PVM87440.1"/>
    </source>
</evidence>
<accession>A0A2T9JUS1</accession>
<dbReference type="EMBL" id="QDKQ01000052">
    <property type="protein sequence ID" value="PVM87440.1"/>
    <property type="molecule type" value="Genomic_DNA"/>
</dbReference>